<gene>
    <name evidence="3" type="ORF">BSTOLATCC_MIC7697</name>
</gene>
<evidence type="ECO:0000256" key="1">
    <source>
        <dbReference type="SAM" id="Coils"/>
    </source>
</evidence>
<evidence type="ECO:0000313" key="3">
    <source>
        <dbReference type="EMBL" id="CAG9312905.1"/>
    </source>
</evidence>
<feature type="region of interest" description="Disordered" evidence="2">
    <location>
        <begin position="1"/>
        <end position="33"/>
    </location>
</feature>
<keyword evidence="4" id="KW-1185">Reference proteome</keyword>
<dbReference type="Proteomes" id="UP001162131">
    <property type="component" value="Unassembled WGS sequence"/>
</dbReference>
<evidence type="ECO:0000256" key="2">
    <source>
        <dbReference type="SAM" id="MobiDB-lite"/>
    </source>
</evidence>
<feature type="coiled-coil region" evidence="1">
    <location>
        <begin position="489"/>
        <end position="544"/>
    </location>
</feature>
<accession>A0AAU9IGE8</accession>
<dbReference type="EMBL" id="CAJZBQ010000009">
    <property type="protein sequence ID" value="CAG9312905.1"/>
    <property type="molecule type" value="Genomic_DNA"/>
</dbReference>
<feature type="coiled-coil region" evidence="1">
    <location>
        <begin position="346"/>
        <end position="454"/>
    </location>
</feature>
<proteinExistence type="predicted"/>
<feature type="coiled-coil region" evidence="1">
    <location>
        <begin position="112"/>
        <end position="296"/>
    </location>
</feature>
<sequence length="602" mass="70391">MKKTRRDLVNSSSEMPSPVARRSPVTKLKNQRNLTPVHLKPETPKEKFDFWIPDQILNIENLLVSKQRTLDLLNSKTEDLDKDLELQIQARDKHINELNKTILALKTSLKVSDEKRKQAKEHAIEAERLEEELQAEKILKLNEEKKYFDLKLEFDKSKEEWKDEKESLQLLQEAVTEELEASRAQVASKQNEVNAIKSDIIQISKIIDQMTTLNKDLHDKIDKIHADMEETTKRYYEAKVKADNVEDFENTIAQYMSEQTRLQKSNAKLLTQQEDMKNYLKVVEDVKEKIKEAEEGIGAQVKRLDVEKPEDDELLIFLRNIEKELNETKSMLIKHTPKSFSVNDTEESVRERVVHLEEQLKIMNDNMKTALTSQNPLLNQIEGLENTMKKMRAEYEDNANKIRKHADIMKEQNDAFRDKLDVARQENEKKEAELQKTLTKLANINNRVDTLIKRGKEQIAKEEELRRETSLWKAKYSSVVMEKKSNGVNNQRENKIKKALFQLQTLREEIYKKDTEVIAKHKEIAKLESELQTKNDSLQKAYSKMKTIEGDILSKVSKDLDEKDRQIILLKEMLRGANTEARSKKKSESYTIHNTEPSKRQL</sequence>
<reference evidence="3" key="1">
    <citation type="submission" date="2021-09" db="EMBL/GenBank/DDBJ databases">
        <authorList>
            <consortium name="AG Swart"/>
            <person name="Singh M."/>
            <person name="Singh A."/>
            <person name="Seah K."/>
            <person name="Emmerich C."/>
        </authorList>
    </citation>
    <scope>NUCLEOTIDE SEQUENCE</scope>
    <source>
        <strain evidence="3">ATCC30299</strain>
    </source>
</reference>
<evidence type="ECO:0000313" key="4">
    <source>
        <dbReference type="Proteomes" id="UP001162131"/>
    </source>
</evidence>
<feature type="region of interest" description="Disordered" evidence="2">
    <location>
        <begin position="578"/>
        <end position="602"/>
    </location>
</feature>
<comment type="caution">
    <text evidence="3">The sequence shown here is derived from an EMBL/GenBank/DDBJ whole genome shotgun (WGS) entry which is preliminary data.</text>
</comment>
<organism evidence="3 4">
    <name type="scientific">Blepharisma stoltei</name>
    <dbReference type="NCBI Taxonomy" id="1481888"/>
    <lineage>
        <taxon>Eukaryota</taxon>
        <taxon>Sar</taxon>
        <taxon>Alveolata</taxon>
        <taxon>Ciliophora</taxon>
        <taxon>Postciliodesmatophora</taxon>
        <taxon>Heterotrichea</taxon>
        <taxon>Heterotrichida</taxon>
        <taxon>Blepharismidae</taxon>
        <taxon>Blepharisma</taxon>
    </lineage>
</organism>
<keyword evidence="1" id="KW-0175">Coiled coil</keyword>
<dbReference type="AlphaFoldDB" id="A0AAU9IGE8"/>
<protein>
    <submittedName>
        <fullName evidence="3">Uncharacterized protein</fullName>
    </submittedName>
</protein>
<name>A0AAU9IGE8_9CILI</name>